<dbReference type="OrthoDB" id="1023093at2759"/>
<dbReference type="EMBL" id="CACVBM020001297">
    <property type="protein sequence ID" value="CAA7044401.1"/>
    <property type="molecule type" value="Genomic_DNA"/>
</dbReference>
<feature type="region of interest" description="Disordered" evidence="1">
    <location>
        <begin position="1"/>
        <end position="22"/>
    </location>
</feature>
<dbReference type="AlphaFoldDB" id="A0A6D2JWY5"/>
<name>A0A6D2JWY5_9BRAS</name>
<organism evidence="4 6">
    <name type="scientific">Microthlaspi erraticum</name>
    <dbReference type="NCBI Taxonomy" id="1685480"/>
    <lineage>
        <taxon>Eukaryota</taxon>
        <taxon>Viridiplantae</taxon>
        <taxon>Streptophyta</taxon>
        <taxon>Embryophyta</taxon>
        <taxon>Tracheophyta</taxon>
        <taxon>Spermatophyta</taxon>
        <taxon>Magnoliopsida</taxon>
        <taxon>eudicotyledons</taxon>
        <taxon>Gunneridae</taxon>
        <taxon>Pentapetalae</taxon>
        <taxon>rosids</taxon>
        <taxon>malvids</taxon>
        <taxon>Brassicales</taxon>
        <taxon>Brassicaceae</taxon>
        <taxon>Coluteocarpeae</taxon>
        <taxon>Microthlaspi</taxon>
    </lineage>
</organism>
<accession>A0A6D2JWY5</accession>
<dbReference type="SUPFAM" id="SSF81383">
    <property type="entry name" value="F-box domain"/>
    <property type="match status" value="1"/>
</dbReference>
<evidence type="ECO:0000313" key="5">
    <source>
        <dbReference type="EMBL" id="CAA7048507.1"/>
    </source>
</evidence>
<dbReference type="CDD" id="cd09917">
    <property type="entry name" value="F-box_SF"/>
    <property type="match status" value="1"/>
</dbReference>
<proteinExistence type="predicted"/>
<dbReference type="InterPro" id="IPR013187">
    <property type="entry name" value="F-box-assoc_dom_typ3"/>
</dbReference>
<gene>
    <name evidence="4" type="ORF">MERR_LOCUS31636</name>
    <name evidence="5" type="ORF">MERR_LOCUS35742</name>
</gene>
<evidence type="ECO:0008006" key="7">
    <source>
        <dbReference type="Google" id="ProtNLM"/>
    </source>
</evidence>
<evidence type="ECO:0000256" key="1">
    <source>
        <dbReference type="SAM" id="MobiDB-lite"/>
    </source>
</evidence>
<dbReference type="InterPro" id="IPR017451">
    <property type="entry name" value="F-box-assoc_interact_dom"/>
</dbReference>
<evidence type="ECO:0000259" key="3">
    <source>
        <dbReference type="Pfam" id="PF08268"/>
    </source>
</evidence>
<dbReference type="Pfam" id="PF00646">
    <property type="entry name" value="F-box"/>
    <property type="match status" value="1"/>
</dbReference>
<evidence type="ECO:0000313" key="4">
    <source>
        <dbReference type="EMBL" id="CAA7044401.1"/>
    </source>
</evidence>
<dbReference type="NCBIfam" id="TIGR01640">
    <property type="entry name" value="F_box_assoc_1"/>
    <property type="match status" value="1"/>
</dbReference>
<feature type="domain" description="F-box associated beta-propeller type 3" evidence="3">
    <location>
        <begin position="78"/>
        <end position="395"/>
    </location>
</feature>
<dbReference type="Pfam" id="PF08268">
    <property type="entry name" value="FBA_3"/>
    <property type="match status" value="1"/>
</dbReference>
<dbReference type="InterPro" id="IPR001810">
    <property type="entry name" value="F-box_dom"/>
</dbReference>
<dbReference type="EMBL" id="CACVBM020001385">
    <property type="protein sequence ID" value="CAA7048507.1"/>
    <property type="molecule type" value="Genomic_DNA"/>
</dbReference>
<dbReference type="Proteomes" id="UP000467841">
    <property type="component" value="Unassembled WGS sequence"/>
</dbReference>
<dbReference type="PANTHER" id="PTHR31111">
    <property type="entry name" value="BNAA05G37150D PROTEIN-RELATED"/>
    <property type="match status" value="1"/>
</dbReference>
<evidence type="ECO:0000313" key="6">
    <source>
        <dbReference type="Proteomes" id="UP000467841"/>
    </source>
</evidence>
<protein>
    <recommendedName>
        <fullName evidence="7">F-box domain-containing protein</fullName>
    </recommendedName>
</protein>
<evidence type="ECO:0000259" key="2">
    <source>
        <dbReference type="Pfam" id="PF00646"/>
    </source>
</evidence>
<dbReference type="InterPro" id="IPR036047">
    <property type="entry name" value="F-box-like_dom_sf"/>
</dbReference>
<sequence>MKRVNKRSKKRDENNGAANVANDPFSTIPLELKLEILMRSPPRSIARLRLASKHMSSIIGGKDFTELYTARSSSQPRRLLFSVHRGSDKQQTHFFHSCSLDDPSDSDHHDNVSYTMDPDLRYSFSPPIRGLICGRNGIKMIIGNPSTGQFVLLPRIKTRKKDIFSAFGYDPVNNVYKVLCMTLKTKRGNPHIISRDMLWDDYLWEDMSEEHQVITVGAKQKWRMIECKYLHRHDSGSVGICRDGVVYYLASYKQKRSLMSFDLSSEEFNVTKLPEDYHLEQFGHMVNHSGKITIASMAYGGPIDLWVLEDVKKQVWSKSAKVVPSCRDIFRENDQFMFKGILGTGEIIFSPIPSPNPFFFLCYDPKEKNVRKVFVQGIGDDESAAIQVQLFFDHVESYMFL</sequence>
<keyword evidence="6" id="KW-1185">Reference proteome</keyword>
<feature type="domain" description="F-box" evidence="2">
    <location>
        <begin position="25"/>
        <end position="65"/>
    </location>
</feature>
<dbReference type="PANTHER" id="PTHR31111:SF60">
    <property type="entry name" value="F-BOX DOMAIN-CONTAINING PROTEIN"/>
    <property type="match status" value="1"/>
</dbReference>
<reference evidence="4 6" key="1">
    <citation type="submission" date="2020-01" db="EMBL/GenBank/DDBJ databases">
        <authorList>
            <person name="Mishra B."/>
        </authorList>
    </citation>
    <scope>NUCLEOTIDE SEQUENCE [LARGE SCALE GENOMIC DNA]</scope>
</reference>